<feature type="domain" description="SHSP" evidence="4">
    <location>
        <begin position="47"/>
        <end position="159"/>
    </location>
</feature>
<dbReference type="eggNOG" id="COG0071">
    <property type="taxonomic scope" value="Bacteria"/>
</dbReference>
<dbReference type="InterPro" id="IPR031107">
    <property type="entry name" value="Small_HSP"/>
</dbReference>
<feature type="compositionally biased region" description="Basic and acidic residues" evidence="3">
    <location>
        <begin position="32"/>
        <end position="41"/>
    </location>
</feature>
<dbReference type="HOGENOM" id="CLU_046737_9_3_5"/>
<evidence type="ECO:0000256" key="3">
    <source>
        <dbReference type="SAM" id="MobiDB-lite"/>
    </source>
</evidence>
<feature type="region of interest" description="Disordered" evidence="3">
    <location>
        <begin position="1"/>
        <end position="41"/>
    </location>
</feature>
<dbReference type="Pfam" id="PF00011">
    <property type="entry name" value="HSP20"/>
    <property type="match status" value="1"/>
</dbReference>
<feature type="compositionally biased region" description="Polar residues" evidence="3">
    <location>
        <begin position="20"/>
        <end position="30"/>
    </location>
</feature>
<dbReference type="KEGG" id="mlo:mlr4721"/>
<dbReference type="Gene3D" id="2.60.40.790">
    <property type="match status" value="1"/>
</dbReference>
<name>Q98DG0_RHILO</name>
<sequence length="159" mass="17699">MRARRRVMAKREALRAGSKASRQATPNSQPELEGKLFAEQDAGERTHEKLVFVPRVDIYETETGLVVVADLPGVGPEGLEVTLEKRVLSIYGRVKEDTPEGYSQAYREYEVGDFERQFTLSGDFEINGIEANIKDGVLHLAIPRAPEAAAKRIEVRSVS</sequence>
<comment type="similarity">
    <text evidence="1 2">Belongs to the small heat shock protein (HSP20) family.</text>
</comment>
<dbReference type="SUPFAM" id="SSF49764">
    <property type="entry name" value="HSP20-like chaperones"/>
    <property type="match status" value="1"/>
</dbReference>
<keyword evidence="5" id="KW-0346">Stress response</keyword>
<gene>
    <name evidence="5" type="ordered locus">mlr4721</name>
</gene>
<protein>
    <submittedName>
        <fullName evidence="5">Small heat shock protein (Class I)</fullName>
    </submittedName>
</protein>
<dbReference type="AlphaFoldDB" id="Q98DG0"/>
<dbReference type="PANTHER" id="PTHR11527">
    <property type="entry name" value="HEAT-SHOCK PROTEIN 20 FAMILY MEMBER"/>
    <property type="match status" value="1"/>
</dbReference>
<evidence type="ECO:0000313" key="6">
    <source>
        <dbReference type="Proteomes" id="UP000000552"/>
    </source>
</evidence>
<evidence type="ECO:0000256" key="2">
    <source>
        <dbReference type="RuleBase" id="RU003616"/>
    </source>
</evidence>
<accession>Q98DG0</accession>
<dbReference type="PROSITE" id="PS01031">
    <property type="entry name" value="SHSP"/>
    <property type="match status" value="1"/>
</dbReference>
<dbReference type="EMBL" id="BA000012">
    <property type="protein sequence ID" value="BAB51311.1"/>
    <property type="molecule type" value="Genomic_DNA"/>
</dbReference>
<dbReference type="Proteomes" id="UP000000552">
    <property type="component" value="Chromosome"/>
</dbReference>
<dbReference type="InterPro" id="IPR002068">
    <property type="entry name" value="A-crystallin/Hsp20_dom"/>
</dbReference>
<dbReference type="CDD" id="cd06464">
    <property type="entry name" value="ACD_sHsps-like"/>
    <property type="match status" value="1"/>
</dbReference>
<dbReference type="PATRIC" id="fig|266835.9.peg.3727"/>
<evidence type="ECO:0000313" key="5">
    <source>
        <dbReference type="EMBL" id="BAB51311.1"/>
    </source>
</evidence>
<organism evidence="5 6">
    <name type="scientific">Mesorhizobium japonicum (strain LMG 29417 / CECT 9101 / MAFF 303099)</name>
    <name type="common">Mesorhizobium loti (strain MAFF 303099)</name>
    <dbReference type="NCBI Taxonomy" id="266835"/>
    <lineage>
        <taxon>Bacteria</taxon>
        <taxon>Pseudomonadati</taxon>
        <taxon>Pseudomonadota</taxon>
        <taxon>Alphaproteobacteria</taxon>
        <taxon>Hyphomicrobiales</taxon>
        <taxon>Phyllobacteriaceae</taxon>
        <taxon>Mesorhizobium</taxon>
    </lineage>
</organism>
<dbReference type="InterPro" id="IPR008978">
    <property type="entry name" value="HSP20-like_chaperone"/>
</dbReference>
<proteinExistence type="inferred from homology"/>
<evidence type="ECO:0000256" key="1">
    <source>
        <dbReference type="PROSITE-ProRule" id="PRU00285"/>
    </source>
</evidence>
<evidence type="ECO:0000259" key="4">
    <source>
        <dbReference type="PROSITE" id="PS01031"/>
    </source>
</evidence>
<reference evidence="5 6" key="1">
    <citation type="journal article" date="2000" name="DNA Res.">
        <title>Complete genome structure of the nitrogen-fixing symbiotic bacterium Mesorhizobium loti.</title>
        <authorList>
            <person name="Kaneko T."/>
            <person name="Nakamura Y."/>
            <person name="Sato S."/>
            <person name="Asamizu E."/>
            <person name="Kato T."/>
            <person name="Sasamoto S."/>
            <person name="Watanabe A."/>
            <person name="Idesawa K."/>
            <person name="Ishikawa A."/>
            <person name="Kawashima K."/>
            <person name="Kimura T."/>
            <person name="Kishida Y."/>
            <person name="Kiyokawa C."/>
            <person name="Kohara M."/>
            <person name="Matsumoto M."/>
            <person name="Matsuno A."/>
            <person name="Mochizuki Y."/>
            <person name="Nakayama S."/>
            <person name="Nakazaki N."/>
            <person name="Shimpo S."/>
            <person name="Sugimoto M."/>
            <person name="Takeuchi C."/>
            <person name="Yamada M."/>
            <person name="Tabata S."/>
        </authorList>
    </citation>
    <scope>NUCLEOTIDE SEQUENCE [LARGE SCALE GENOMIC DNA]</scope>
    <source>
        <strain evidence="6">LMG 29417 / CECT 9101 / MAFF 303099</strain>
    </source>
</reference>